<evidence type="ECO:0000313" key="4">
    <source>
        <dbReference type="Proteomes" id="UP000433071"/>
    </source>
</evidence>
<dbReference type="GO" id="GO:0005829">
    <property type="term" value="C:cytosol"/>
    <property type="evidence" value="ECO:0007669"/>
    <property type="project" value="TreeGrafter"/>
</dbReference>
<dbReference type="InterPro" id="IPR053980">
    <property type="entry name" value="ISP_coupler"/>
</dbReference>
<dbReference type="Pfam" id="PF22240">
    <property type="entry name" value="ISP_coupler"/>
    <property type="match status" value="1"/>
</dbReference>
<dbReference type="InterPro" id="IPR041635">
    <property type="entry name" value="Type_ISP_LLaBIII_C"/>
</dbReference>
<dbReference type="CDD" id="cd18785">
    <property type="entry name" value="SF2_C"/>
    <property type="match status" value="1"/>
</dbReference>
<evidence type="ECO:0000313" key="3">
    <source>
        <dbReference type="EMBL" id="MTH70098.1"/>
    </source>
</evidence>
<dbReference type="PROSITE" id="PS51192">
    <property type="entry name" value="HELICASE_ATP_BIND_1"/>
    <property type="match status" value="1"/>
</dbReference>
<dbReference type="SMART" id="SM00490">
    <property type="entry name" value="HELICc"/>
    <property type="match status" value="1"/>
</dbReference>
<comment type="caution">
    <text evidence="3">The sequence shown here is derived from an EMBL/GenBank/DDBJ whole genome shotgun (WGS) entry which is preliminary data.</text>
</comment>
<dbReference type="GO" id="GO:0009307">
    <property type="term" value="P:DNA restriction-modification system"/>
    <property type="evidence" value="ECO:0007669"/>
    <property type="project" value="UniProtKB-KW"/>
</dbReference>
<dbReference type="InterPro" id="IPR050742">
    <property type="entry name" value="Helicase_Restrict-Modif_Enz"/>
</dbReference>
<dbReference type="PANTHER" id="PTHR47396">
    <property type="entry name" value="TYPE I RESTRICTION ENZYME ECOKI R PROTEIN"/>
    <property type="match status" value="1"/>
</dbReference>
<accession>A0A6I3MBF8</accession>
<organism evidence="3 4">
    <name type="scientific">Agromyces bracchium</name>
    <dbReference type="NCBI Taxonomy" id="88376"/>
    <lineage>
        <taxon>Bacteria</taxon>
        <taxon>Bacillati</taxon>
        <taxon>Actinomycetota</taxon>
        <taxon>Actinomycetes</taxon>
        <taxon>Micrococcales</taxon>
        <taxon>Microbacteriaceae</taxon>
        <taxon>Agromyces</taxon>
    </lineage>
</organism>
<reference evidence="3 4" key="1">
    <citation type="submission" date="2019-11" db="EMBL/GenBank/DDBJ databases">
        <title>Agromyces kandeliae sp. nov., isolated from mangrove soil.</title>
        <authorList>
            <person name="Wang R."/>
        </authorList>
    </citation>
    <scope>NUCLEOTIDE SEQUENCE [LARGE SCALE GENOMIC DNA]</scope>
    <source>
        <strain evidence="3 4">JCM 11433</strain>
    </source>
</reference>
<dbReference type="GO" id="GO:0032259">
    <property type="term" value="P:methylation"/>
    <property type="evidence" value="ECO:0007669"/>
    <property type="project" value="UniProtKB-KW"/>
</dbReference>
<dbReference type="GO" id="GO:0008170">
    <property type="term" value="F:N-methyltransferase activity"/>
    <property type="evidence" value="ECO:0007669"/>
    <property type="project" value="InterPro"/>
</dbReference>
<dbReference type="Pfam" id="PF00271">
    <property type="entry name" value="Helicase_C"/>
    <property type="match status" value="1"/>
</dbReference>
<dbReference type="Pfam" id="PF02384">
    <property type="entry name" value="N6_Mtase"/>
    <property type="match status" value="1"/>
</dbReference>
<dbReference type="Pfam" id="PF13156">
    <property type="entry name" value="Mrr_cat_2"/>
    <property type="match status" value="1"/>
</dbReference>
<dbReference type="InterPro" id="IPR029063">
    <property type="entry name" value="SAM-dependent_MTases_sf"/>
</dbReference>
<name>A0A6I3MBF8_9MICO</name>
<dbReference type="PROSITE" id="PS00092">
    <property type="entry name" value="N6_MTASE"/>
    <property type="match status" value="1"/>
</dbReference>
<dbReference type="SUPFAM" id="SSF52540">
    <property type="entry name" value="P-loop containing nucleoside triphosphate hydrolases"/>
    <property type="match status" value="1"/>
</dbReference>
<feature type="domain" description="Helicase ATP-binding" evidence="2">
    <location>
        <begin position="152"/>
        <end position="355"/>
    </location>
</feature>
<gene>
    <name evidence="3" type="ORF">GJ743_17140</name>
</gene>
<protein>
    <submittedName>
        <fullName evidence="3">N-6 DNA methylase</fullName>
    </submittedName>
</protein>
<dbReference type="EMBL" id="WMLB01000042">
    <property type="protein sequence ID" value="MTH70098.1"/>
    <property type="molecule type" value="Genomic_DNA"/>
</dbReference>
<dbReference type="InterPro" id="IPR006935">
    <property type="entry name" value="Helicase/UvrB_N"/>
</dbReference>
<dbReference type="Gene3D" id="3.40.50.300">
    <property type="entry name" value="P-loop containing nucleotide triphosphate hydrolases"/>
    <property type="match status" value="2"/>
</dbReference>
<dbReference type="InterPro" id="IPR039442">
    <property type="entry name" value="Mrr-like_dom"/>
</dbReference>
<dbReference type="Proteomes" id="UP000433071">
    <property type="component" value="Unassembled WGS sequence"/>
</dbReference>
<dbReference type="Gene3D" id="3.40.50.150">
    <property type="entry name" value="Vaccinia Virus protein VP39"/>
    <property type="match status" value="1"/>
</dbReference>
<sequence length="1592" mass="177292">MRSYLKTDPTYATTYSDVWMWSEYPGRNGRKDEGIDLVAKDALTGELTAIQCKFYDEGTYLTKPHLDGFVSASAKDGEFARRMFISTTDNWNQAAEAHAEALGITRIRVQDLDASPIDWGAHITIEIPETGLSLKPKKQPRPHQEAAIADALEGFAEHDRGKLIMACGTGKTFTSLKLTERVVPTGGTALFLVPSIALLSQTLKEWKAESEVPIRAFAVCSDVSVGKRKAGQGFDEDLTIIDLAYPATTNARRLAAQFAKIPKHADGIVVVFATYQSIGVVAEAQSLGVPAFDLIVCDEAHRTTGVTIAGGDESAFVKVHDQSYLAAQKRLYMTATPRIFSDAAVAKAGEKNAVLADMNDETLYGPEFHRLGFGDAVSKGLLTDYKVLVLAVNEGHVSGRFQRLLADEKNELRLEDAAKIVGCWNGLSKRSLLPEAFAADPDPMRRAVAFAANIKESKKIARMFQQVVEAEIEALEEEAAETAENNERTTDPQTYLHCEVDHVDGTYNILERNRRLDWLKEEADASTARILTNARCLSEGVDVPALDAVMFLNPRNSQVDVVQSVGRVMRKLEGKNYGYVILPIGVPADMDPATALDDNEKYKVVWQVLQALRAHDERFDAEVNKLDLTRREDSRVQVGVIGQGGTSDHREREGDSAATDTELDIDWTLTLERYHDAILARIVDKVGTKKYWETWAKDVAGIATSQITRIRTAVHDGDAELKTKFQKFLKGLQDNLNPAITESDAIEMLAQHLITRPVFEALFDTYRFSEHNPVAQVMQGMLDALAGSHLEKETEQLEGFYESVRVRAEGIATAAAKQTIVKELYEKFFRTAFAGTSDRLGIVYTPNEIVDFIIHSVDQTLRAEFGSTLSSEGVHVLDPFTGTGTFVVRLLQSGLISPADLTRKYLTELHANEIVLLAYYVAAVNIEETYHALLAEHAGSDAPDYAPFPGIVLTDTFQMNEDDDEFDSAGVFPENNERVIAQKNRDIRVIIGNPPYSVGQASGNDDNQNLKYKTLDYKIEQTYAKLSTAQNKNSLYDSYIRAIRWASDRIGEQGVVAYVSNGGFIDGNTADGLRKTLVDEFSSLYVFNLRGNARGAGELRKKEAGNVFGGGSRTTVAIYLLVKNPSAAEHGRLFYHDIGDYRTREQKLDILAEAVDHATVEWTELTPNEHGDWVNQRNAAFAEFTLLASKDRADQLRPRFLQAYSAGLQSNRDSWVYGFSADAVRENVQRMIANYNAEVRRWVAEGRPRPVEGFVTKDPASVSWSRSLRNHLARERHVEFDKSSIRRSVYRPFCAQNLYFDAHMNHERSQQPKFFPDADTENWGFYLNGTHAASEFAALAMDSIPCLDIYGKGGQFFPRYHFEPVASDDLLAGLEDDGAGYRRIDNVTDEILVDYQASFGADVTKDDIFHYLYGLLHSPEYRETYAADLKKMLPRIPKVTAFREFAAAGAELAALHRDYESVDPYPLELSGKSAGEPTHDFDRYRVAKMRYGKSGKNVDKTTIVYNAGITITGIPLEAHEYMLGSRSAIDWVLERYQVKTDKASGIVNDPNAWAEEHDDPRYILDLIGRVTALSVRTVEIVRNLPGLDQVTP</sequence>
<dbReference type="SUPFAM" id="SSF53335">
    <property type="entry name" value="S-adenosyl-L-methionine-dependent methyltransferases"/>
    <property type="match status" value="1"/>
</dbReference>
<dbReference type="GO" id="GO:0016787">
    <property type="term" value="F:hydrolase activity"/>
    <property type="evidence" value="ECO:0007669"/>
    <property type="project" value="InterPro"/>
</dbReference>
<dbReference type="SMART" id="SM00487">
    <property type="entry name" value="DEXDc"/>
    <property type="match status" value="1"/>
</dbReference>
<keyword evidence="3" id="KW-0808">Transferase</keyword>
<dbReference type="InterPro" id="IPR003356">
    <property type="entry name" value="DNA_methylase_A-5"/>
</dbReference>
<keyword evidence="1" id="KW-0680">Restriction system</keyword>
<dbReference type="OrthoDB" id="9776021at2"/>
<dbReference type="InterPro" id="IPR001650">
    <property type="entry name" value="Helicase_C-like"/>
</dbReference>
<dbReference type="PRINTS" id="PR00507">
    <property type="entry name" value="N12N6MTFRASE"/>
</dbReference>
<dbReference type="GO" id="GO:0003677">
    <property type="term" value="F:DNA binding"/>
    <property type="evidence" value="ECO:0007669"/>
    <property type="project" value="InterPro"/>
</dbReference>
<dbReference type="Pfam" id="PF18135">
    <property type="entry name" value="Type_ISP_C"/>
    <property type="match status" value="1"/>
</dbReference>
<dbReference type="PANTHER" id="PTHR47396:SF1">
    <property type="entry name" value="ATP-DEPENDENT HELICASE IRC3-RELATED"/>
    <property type="match status" value="1"/>
</dbReference>
<dbReference type="SUPFAM" id="SSF52980">
    <property type="entry name" value="Restriction endonuclease-like"/>
    <property type="match status" value="1"/>
</dbReference>
<keyword evidence="3" id="KW-0489">Methyltransferase</keyword>
<dbReference type="InterPro" id="IPR011335">
    <property type="entry name" value="Restrct_endonuc-II-like"/>
</dbReference>
<keyword evidence="4" id="KW-1185">Reference proteome</keyword>
<proteinExistence type="predicted"/>
<dbReference type="Pfam" id="PF04851">
    <property type="entry name" value="ResIII"/>
    <property type="match status" value="1"/>
</dbReference>
<evidence type="ECO:0000259" key="2">
    <source>
        <dbReference type="PROSITE" id="PS51192"/>
    </source>
</evidence>
<evidence type="ECO:0000256" key="1">
    <source>
        <dbReference type="ARBA" id="ARBA00022747"/>
    </source>
</evidence>
<dbReference type="InterPro" id="IPR014001">
    <property type="entry name" value="Helicase_ATP-bd"/>
</dbReference>
<dbReference type="GO" id="GO:0005524">
    <property type="term" value="F:ATP binding"/>
    <property type="evidence" value="ECO:0007669"/>
    <property type="project" value="InterPro"/>
</dbReference>
<dbReference type="InterPro" id="IPR027417">
    <property type="entry name" value="P-loop_NTPase"/>
</dbReference>
<dbReference type="InterPro" id="IPR002052">
    <property type="entry name" value="DNA_methylase_N6_adenine_CS"/>
</dbReference>